<dbReference type="GO" id="GO:0003995">
    <property type="term" value="F:acyl-CoA dehydrogenase activity"/>
    <property type="evidence" value="ECO:0007669"/>
    <property type="project" value="InterPro"/>
</dbReference>
<dbReference type="Pfam" id="PF02770">
    <property type="entry name" value="Acyl-CoA_dh_M"/>
    <property type="match status" value="1"/>
</dbReference>
<dbReference type="InterPro" id="IPR036250">
    <property type="entry name" value="AcylCo_DH-like_C"/>
</dbReference>
<dbReference type="AlphaFoldDB" id="A0A917ZS87"/>
<protein>
    <submittedName>
        <fullName evidence="8">Acyl-CoA dehydrogenase</fullName>
    </submittedName>
</protein>
<dbReference type="Proteomes" id="UP000599578">
    <property type="component" value="Unassembled WGS sequence"/>
</dbReference>
<dbReference type="InterPro" id="IPR009075">
    <property type="entry name" value="AcylCo_DH/oxidase_C"/>
</dbReference>
<dbReference type="SUPFAM" id="SSF56645">
    <property type="entry name" value="Acyl-CoA dehydrogenase NM domain-like"/>
    <property type="match status" value="1"/>
</dbReference>
<organism evidence="8 9">
    <name type="scientific">Marinobacterium nitratireducens</name>
    <dbReference type="NCBI Taxonomy" id="518897"/>
    <lineage>
        <taxon>Bacteria</taxon>
        <taxon>Pseudomonadati</taxon>
        <taxon>Pseudomonadota</taxon>
        <taxon>Gammaproteobacteria</taxon>
        <taxon>Oceanospirillales</taxon>
        <taxon>Oceanospirillaceae</taxon>
        <taxon>Marinobacterium</taxon>
    </lineage>
</organism>
<keyword evidence="3 5" id="KW-0285">Flavoprotein</keyword>
<dbReference type="InterPro" id="IPR009100">
    <property type="entry name" value="AcylCoA_DH/oxidase_NM_dom_sf"/>
</dbReference>
<dbReference type="PANTHER" id="PTHR43884">
    <property type="entry name" value="ACYL-COA DEHYDROGENASE"/>
    <property type="match status" value="1"/>
</dbReference>
<evidence type="ECO:0000256" key="2">
    <source>
        <dbReference type="ARBA" id="ARBA00009347"/>
    </source>
</evidence>
<feature type="domain" description="Acyl-CoA dehydrogenase/oxidase C-terminal" evidence="6">
    <location>
        <begin position="266"/>
        <end position="398"/>
    </location>
</feature>
<evidence type="ECO:0000313" key="8">
    <source>
        <dbReference type="EMBL" id="GGO89436.1"/>
    </source>
</evidence>
<dbReference type="PANTHER" id="PTHR43884:SF12">
    <property type="entry name" value="ISOVALERYL-COA DEHYDROGENASE, MITOCHONDRIAL-RELATED"/>
    <property type="match status" value="1"/>
</dbReference>
<evidence type="ECO:0000256" key="4">
    <source>
        <dbReference type="ARBA" id="ARBA00022827"/>
    </source>
</evidence>
<dbReference type="InterPro" id="IPR006091">
    <property type="entry name" value="Acyl-CoA_Oxase/DH_mid-dom"/>
</dbReference>
<feature type="domain" description="Acyl-CoA oxidase/dehydrogenase middle" evidence="7">
    <location>
        <begin position="134"/>
        <end position="244"/>
    </location>
</feature>
<evidence type="ECO:0000256" key="1">
    <source>
        <dbReference type="ARBA" id="ARBA00001974"/>
    </source>
</evidence>
<evidence type="ECO:0000313" key="9">
    <source>
        <dbReference type="Proteomes" id="UP000599578"/>
    </source>
</evidence>
<comment type="similarity">
    <text evidence="2 5">Belongs to the acyl-CoA dehydrogenase family.</text>
</comment>
<dbReference type="Pfam" id="PF00441">
    <property type="entry name" value="Acyl-CoA_dh_1"/>
    <property type="match status" value="1"/>
</dbReference>
<dbReference type="InterPro" id="IPR046373">
    <property type="entry name" value="Acyl-CoA_Oxase/DH_mid-dom_sf"/>
</dbReference>
<dbReference type="CDD" id="cd00567">
    <property type="entry name" value="ACAD"/>
    <property type="match status" value="1"/>
</dbReference>
<proteinExistence type="inferred from homology"/>
<dbReference type="GO" id="GO:0050660">
    <property type="term" value="F:flavin adenine dinucleotide binding"/>
    <property type="evidence" value="ECO:0007669"/>
    <property type="project" value="InterPro"/>
</dbReference>
<dbReference type="InterPro" id="IPR037069">
    <property type="entry name" value="AcylCoA_DH/ox_N_sf"/>
</dbReference>
<keyword evidence="5" id="KW-0560">Oxidoreductase</keyword>
<keyword evidence="4 5" id="KW-0274">FAD</keyword>
<reference evidence="8 9" key="1">
    <citation type="journal article" date="2014" name="Int. J. Syst. Evol. Microbiol.">
        <title>Complete genome sequence of Corynebacterium casei LMG S-19264T (=DSM 44701T), isolated from a smear-ripened cheese.</title>
        <authorList>
            <consortium name="US DOE Joint Genome Institute (JGI-PGF)"/>
            <person name="Walter F."/>
            <person name="Albersmeier A."/>
            <person name="Kalinowski J."/>
            <person name="Ruckert C."/>
        </authorList>
    </citation>
    <scope>NUCLEOTIDE SEQUENCE [LARGE SCALE GENOMIC DNA]</scope>
    <source>
        <strain evidence="8 9">CGMCC 1.7286</strain>
    </source>
</reference>
<evidence type="ECO:0000256" key="5">
    <source>
        <dbReference type="RuleBase" id="RU362125"/>
    </source>
</evidence>
<evidence type="ECO:0000259" key="7">
    <source>
        <dbReference type="Pfam" id="PF02770"/>
    </source>
</evidence>
<gene>
    <name evidence="8" type="ORF">GCM10011348_47190</name>
</gene>
<dbReference type="RefSeq" id="WP_188863109.1">
    <property type="nucleotide sequence ID" value="NZ_BMLT01000024.1"/>
</dbReference>
<comment type="caution">
    <text evidence="8">The sequence shown here is derived from an EMBL/GenBank/DDBJ whole genome shotgun (WGS) entry which is preliminary data.</text>
</comment>
<name>A0A917ZS87_9GAMM</name>
<dbReference type="Gene3D" id="2.40.110.10">
    <property type="entry name" value="Butyryl-CoA Dehydrogenase, subunit A, domain 2"/>
    <property type="match status" value="1"/>
</dbReference>
<dbReference type="InterPro" id="IPR006089">
    <property type="entry name" value="Acyl-CoA_DH_CS"/>
</dbReference>
<sequence length="411" mass="44492">MNAKFHPPLGLSGLESPLSEMEMMVQESTHRFAREVLRPAGTQLDRLSADEMVAVDSPLWEVLEKAKDLGLSLTAMADMDPVERMRLLAIASEELAWGDVGLAGAILVNHFPVMYSLLAGNLAMAEYCEGKRGCWAITEPDHGSDMLDASASLQASGGAYGRPNCVARIDGDKVVINGQKSAWVSGAITAEVCALFCHADIDGQVQPGMAIIVPLDLPGVSRGKPLDKMGMRGLNQGELYFDNVEVPVEHLLAGPETYQKLAYDMLSEANPHVALLFVGLARAAYEHALEYAHERKQGGVPIIQHQNVRYRLFHMFRKVEAARALVRRVMEFNATAPSPALHGSTAAKITATQTAFEVASEALQMFGGNGLTREYPMEKLLRDARAGLIADGCNEVLALKGGALLFNPELL</sequence>
<comment type="cofactor">
    <cofactor evidence="1 5">
        <name>FAD</name>
        <dbReference type="ChEBI" id="CHEBI:57692"/>
    </cofactor>
</comment>
<dbReference type="SUPFAM" id="SSF47203">
    <property type="entry name" value="Acyl-CoA dehydrogenase C-terminal domain-like"/>
    <property type="match status" value="1"/>
</dbReference>
<dbReference type="PROSITE" id="PS00073">
    <property type="entry name" value="ACYL_COA_DH_2"/>
    <property type="match status" value="1"/>
</dbReference>
<evidence type="ECO:0000259" key="6">
    <source>
        <dbReference type="Pfam" id="PF00441"/>
    </source>
</evidence>
<dbReference type="Gene3D" id="1.10.540.10">
    <property type="entry name" value="Acyl-CoA dehydrogenase/oxidase, N-terminal domain"/>
    <property type="match status" value="1"/>
</dbReference>
<accession>A0A917ZS87</accession>
<dbReference type="EMBL" id="BMLT01000024">
    <property type="protein sequence ID" value="GGO89436.1"/>
    <property type="molecule type" value="Genomic_DNA"/>
</dbReference>
<dbReference type="Gene3D" id="1.20.140.10">
    <property type="entry name" value="Butyryl-CoA Dehydrogenase, subunit A, domain 3"/>
    <property type="match status" value="1"/>
</dbReference>
<evidence type="ECO:0000256" key="3">
    <source>
        <dbReference type="ARBA" id="ARBA00022630"/>
    </source>
</evidence>
<keyword evidence="9" id="KW-1185">Reference proteome</keyword>